<keyword evidence="2" id="KW-1185">Reference proteome</keyword>
<evidence type="ECO:0000313" key="1">
    <source>
        <dbReference type="EMBL" id="OHS97629.1"/>
    </source>
</evidence>
<dbReference type="RefSeq" id="XP_068350766.1">
    <property type="nucleotide sequence ID" value="XM_068494812.1"/>
</dbReference>
<comment type="caution">
    <text evidence="1">The sequence shown here is derived from an EMBL/GenBank/DDBJ whole genome shotgun (WGS) entry which is preliminary data.</text>
</comment>
<dbReference type="Proteomes" id="UP000179807">
    <property type="component" value="Unassembled WGS sequence"/>
</dbReference>
<reference evidence="1" key="1">
    <citation type="submission" date="2016-10" db="EMBL/GenBank/DDBJ databases">
        <authorList>
            <person name="Benchimol M."/>
            <person name="Almeida L.G."/>
            <person name="Vasconcelos A.T."/>
            <person name="Perreira-Neves A."/>
            <person name="Rosa I.A."/>
            <person name="Tasca T."/>
            <person name="Bogo M.R."/>
            <person name="de Souza W."/>
        </authorList>
    </citation>
    <scope>NUCLEOTIDE SEQUENCE [LARGE SCALE GENOMIC DNA]</scope>
    <source>
        <strain evidence="1">K</strain>
    </source>
</reference>
<proteinExistence type="predicted"/>
<accession>A0A1J4JJ85</accession>
<dbReference type="GeneID" id="94829516"/>
<gene>
    <name evidence="1" type="ORF">TRFO_09331</name>
</gene>
<organism evidence="1 2">
    <name type="scientific">Tritrichomonas foetus</name>
    <dbReference type="NCBI Taxonomy" id="1144522"/>
    <lineage>
        <taxon>Eukaryota</taxon>
        <taxon>Metamonada</taxon>
        <taxon>Parabasalia</taxon>
        <taxon>Tritrichomonadida</taxon>
        <taxon>Tritrichomonadidae</taxon>
        <taxon>Tritrichomonas</taxon>
    </lineage>
</organism>
<dbReference type="VEuPathDB" id="TrichDB:TRFO_09331"/>
<protein>
    <submittedName>
        <fullName evidence="1">Uncharacterized protein</fullName>
    </submittedName>
</protein>
<name>A0A1J4JJ85_9EUKA</name>
<evidence type="ECO:0000313" key="2">
    <source>
        <dbReference type="Proteomes" id="UP000179807"/>
    </source>
</evidence>
<dbReference type="AlphaFoldDB" id="A0A1J4JJ85"/>
<sequence>MNKDGKSPKDNISMRLKIRDDVSSKIDVDVEYIIDLFLSYQLDYFETIQIISTAQLLRICRKASTLKKPEHVAFVNYSILSISLEAPITCQEFNNAVASLQSLNSFPTYLERQIKDFLELIDEENELFLQTPENVEENIPDEIEVIQSSQNMSNIFNKDPLYSEQSANSIFLEESLGNGAEAEVLMGFLSKATKGYSDFSILLNYFSLRREIYPKFTAFILAITSKSVEELNKQNRLNDNNNISLFKRTFVFSRARSYFSELLRIVAEPFFEYVTPIELPSNFDKDLCSILDICSEFTNNYIFFILAAMQYRDDESIARYTQALAYSYIYSQTKDIDPPLAACGIELMRHKKGYAAALFQFVDADSEIFKELTDKGISGDELLEAMPFFFDINTLRMFMEKVKDSQSFILAFSAKNIEEMDTVGRFRDLCIMRLLNSLSKDFSVSNLNIFNAITK</sequence>
<dbReference type="EMBL" id="MLAK01001104">
    <property type="protein sequence ID" value="OHS97629.1"/>
    <property type="molecule type" value="Genomic_DNA"/>
</dbReference>